<dbReference type="SUPFAM" id="SSF74650">
    <property type="entry name" value="Galactose mutarotase-like"/>
    <property type="match status" value="1"/>
</dbReference>
<dbReference type="PANTHER" id="PTHR11122">
    <property type="entry name" value="APOSPORY-ASSOCIATED PROTEIN C-RELATED"/>
    <property type="match status" value="1"/>
</dbReference>
<evidence type="ECO:0000313" key="2">
    <source>
        <dbReference type="Proteomes" id="UP001220395"/>
    </source>
</evidence>
<accession>A0ABY7TN22</accession>
<dbReference type="InterPro" id="IPR008183">
    <property type="entry name" value="Aldose_1/G6P_1-epimerase"/>
</dbReference>
<dbReference type="Pfam" id="PF01263">
    <property type="entry name" value="Aldose_epim"/>
    <property type="match status" value="1"/>
</dbReference>
<reference evidence="1 2" key="1">
    <citation type="submission" date="2023-02" db="EMBL/GenBank/DDBJ databases">
        <title>Genome sequence of Sphingomonas naphthae.</title>
        <authorList>
            <person name="Kim S."/>
            <person name="Heo J."/>
            <person name="Kwon S.-W."/>
        </authorList>
    </citation>
    <scope>NUCLEOTIDE SEQUENCE [LARGE SCALE GENOMIC DNA]</scope>
    <source>
        <strain evidence="1 2">KACC 18716</strain>
    </source>
</reference>
<keyword evidence="2" id="KW-1185">Reference proteome</keyword>
<dbReference type="Gene3D" id="2.70.98.10">
    <property type="match status" value="1"/>
</dbReference>
<dbReference type="InterPro" id="IPR037481">
    <property type="entry name" value="LacX"/>
</dbReference>
<evidence type="ECO:0000313" key="1">
    <source>
        <dbReference type="EMBL" id="WCT73254.1"/>
    </source>
</evidence>
<name>A0ABY7TN22_9SPHN</name>
<dbReference type="RefSeq" id="WP_273687336.1">
    <property type="nucleotide sequence ID" value="NZ_CP117411.1"/>
</dbReference>
<dbReference type="PANTHER" id="PTHR11122:SF13">
    <property type="entry name" value="GLUCOSE-6-PHOSPHATE 1-EPIMERASE"/>
    <property type="match status" value="1"/>
</dbReference>
<dbReference type="InterPro" id="IPR014718">
    <property type="entry name" value="GH-type_carb-bd"/>
</dbReference>
<dbReference type="Proteomes" id="UP001220395">
    <property type="component" value="Chromosome"/>
</dbReference>
<sequence>MSENIRIASSRLSAEISPFGAELRALRDGQGRDLLWDGDPAWWTGRAPILFPVIGVLNGGVYRIDGVAHPMPKHGFARHSDFAVAALAADMVALRLTDSEATRAVWPFAFTLDLIYTIAAATLTMEAVVTNADARPMPASFGYHPALRWPLPYDGSRAAHRIRFAEAEPDPVRRIDGEGLLRPDRLPTPIVGDTLALDDSLFVDDALILDSVRSRRLHFGAPGVEGLDVTFDDLPTLALWTKPGAPYLCIEPWQGIADPQAYAGDIVDKPGIVTIAPGESRRFTMTIALSAPEPA</sequence>
<dbReference type="CDD" id="cd09024">
    <property type="entry name" value="Aldose_epim_lacX"/>
    <property type="match status" value="1"/>
</dbReference>
<protein>
    <submittedName>
        <fullName evidence="1">Aldose 1-epimerase family protein</fullName>
    </submittedName>
</protein>
<organism evidence="1 2">
    <name type="scientific">Sphingomonas naphthae</name>
    <dbReference type="NCBI Taxonomy" id="1813468"/>
    <lineage>
        <taxon>Bacteria</taxon>
        <taxon>Pseudomonadati</taxon>
        <taxon>Pseudomonadota</taxon>
        <taxon>Alphaproteobacteria</taxon>
        <taxon>Sphingomonadales</taxon>
        <taxon>Sphingomonadaceae</taxon>
        <taxon>Sphingomonas</taxon>
    </lineage>
</organism>
<dbReference type="EMBL" id="CP117411">
    <property type="protein sequence ID" value="WCT73254.1"/>
    <property type="molecule type" value="Genomic_DNA"/>
</dbReference>
<proteinExistence type="predicted"/>
<dbReference type="InterPro" id="IPR011013">
    <property type="entry name" value="Gal_mutarotase_sf_dom"/>
</dbReference>
<gene>
    <name evidence="1" type="ORF">PQ455_16795</name>
</gene>